<evidence type="ECO:0000256" key="1">
    <source>
        <dbReference type="SAM" id="MobiDB-lite"/>
    </source>
</evidence>
<keyword evidence="4" id="KW-1185">Reference proteome</keyword>
<feature type="compositionally biased region" description="Acidic residues" evidence="1">
    <location>
        <begin position="117"/>
        <end position="129"/>
    </location>
</feature>
<accession>A0A4Y6PWR0</accession>
<feature type="region of interest" description="Disordered" evidence="1">
    <location>
        <begin position="1"/>
        <end position="28"/>
    </location>
</feature>
<accession>A0A5B8YBY9</accession>
<keyword evidence="2" id="KW-0472">Membrane</keyword>
<evidence type="ECO:0000313" key="4">
    <source>
        <dbReference type="Proteomes" id="UP000315995"/>
    </source>
</evidence>
<gene>
    <name evidence="3" type="ORF">FIV42_19090</name>
</gene>
<dbReference type="AlphaFoldDB" id="A0A4Y6PWR0"/>
<feature type="compositionally biased region" description="Low complexity" evidence="1">
    <location>
        <begin position="10"/>
        <end position="22"/>
    </location>
</feature>
<dbReference type="EMBL" id="CP041186">
    <property type="protein sequence ID" value="QDG52771.1"/>
    <property type="molecule type" value="Genomic_DNA"/>
</dbReference>
<feature type="transmembrane region" description="Helical" evidence="2">
    <location>
        <begin position="263"/>
        <end position="283"/>
    </location>
</feature>
<organism evidence="3 4">
    <name type="scientific">Persicimonas caeni</name>
    <dbReference type="NCBI Taxonomy" id="2292766"/>
    <lineage>
        <taxon>Bacteria</taxon>
        <taxon>Deltaproteobacteria</taxon>
        <taxon>Bradymonadales</taxon>
        <taxon>Bradymonadaceae</taxon>
        <taxon>Persicimonas</taxon>
    </lineage>
</organism>
<evidence type="ECO:0000256" key="2">
    <source>
        <dbReference type="SAM" id="Phobius"/>
    </source>
</evidence>
<protein>
    <submittedName>
        <fullName evidence="3">Uncharacterized protein</fullName>
    </submittedName>
</protein>
<feature type="region of interest" description="Disordered" evidence="1">
    <location>
        <begin position="102"/>
        <end position="163"/>
    </location>
</feature>
<proteinExistence type="predicted"/>
<feature type="region of interest" description="Disordered" evidence="1">
    <location>
        <begin position="40"/>
        <end position="79"/>
    </location>
</feature>
<reference evidence="3 4" key="1">
    <citation type="submission" date="2019-06" db="EMBL/GenBank/DDBJ databases">
        <title>Persicimonas caeni gen. nov., sp. nov., a predatory bacterium isolated from solar saltern.</title>
        <authorList>
            <person name="Wang S."/>
        </authorList>
    </citation>
    <scope>NUCLEOTIDE SEQUENCE [LARGE SCALE GENOMIC DNA]</scope>
    <source>
        <strain evidence="3 4">YN101</strain>
    </source>
</reference>
<dbReference type="Proteomes" id="UP000315995">
    <property type="component" value="Chromosome"/>
</dbReference>
<sequence length="319" mass="33710">MSDDGEKQAKSLAEALAESAEAAQEDATVQISKTELAAIRQSASNGSMTPEMLREINRNRSGKADEEDDATQTFDRRKLSAMLEEHSSADDLADGAIVNAAVEQARGDDEPNTTEFVLDEDDEDDENDGDLLSTDGLDELSDADLHAIVFGDEDEAADEDPAAGLDELSDADLHAVVFGAEDDPLADPLDDPEFDSLEELTADDPEELEAPAEPEAPALPTEPPAQPAPPAPVADKPRDAQPPASMPVDDEPLDDFRGAESRLLSVGALLGSLAMIVAGGLRLGTSDMLGVLHPVVAGMMIAVGILILMGMLVSFLQRR</sequence>
<evidence type="ECO:0000313" key="3">
    <source>
        <dbReference type="EMBL" id="QDG52771.1"/>
    </source>
</evidence>
<feature type="transmembrane region" description="Helical" evidence="2">
    <location>
        <begin position="295"/>
        <end position="316"/>
    </location>
</feature>
<feature type="compositionally biased region" description="Acidic residues" evidence="1">
    <location>
        <begin position="151"/>
        <end position="161"/>
    </location>
</feature>
<dbReference type="RefSeq" id="WP_141199234.1">
    <property type="nucleotide sequence ID" value="NZ_CP041186.1"/>
</dbReference>
<feature type="region of interest" description="Disordered" evidence="1">
    <location>
        <begin position="205"/>
        <end position="255"/>
    </location>
</feature>
<keyword evidence="2" id="KW-0812">Transmembrane</keyword>
<feature type="compositionally biased region" description="Pro residues" evidence="1">
    <location>
        <begin position="220"/>
        <end position="232"/>
    </location>
</feature>
<feature type="compositionally biased region" description="Basic and acidic residues" evidence="1">
    <location>
        <begin position="52"/>
        <end position="64"/>
    </location>
</feature>
<keyword evidence="2" id="KW-1133">Transmembrane helix</keyword>
<name>A0A4Y6PWR0_PERCE</name>